<protein>
    <submittedName>
        <fullName evidence="2">Uncharacterized protein</fullName>
    </submittedName>
</protein>
<evidence type="ECO:0000313" key="2">
    <source>
        <dbReference type="EMBL" id="NIJ10008.1"/>
    </source>
</evidence>
<dbReference type="PROSITE" id="PS51257">
    <property type="entry name" value="PROKAR_LIPOPROTEIN"/>
    <property type="match status" value="1"/>
</dbReference>
<keyword evidence="1" id="KW-0732">Signal</keyword>
<evidence type="ECO:0000256" key="1">
    <source>
        <dbReference type="SAM" id="SignalP"/>
    </source>
</evidence>
<gene>
    <name evidence="2" type="ORF">FHU38_000352</name>
</gene>
<sequence>MWKRSAVAALGLVAIVSVTGCSEVNEAVNQVDNASSKAQVCSEAVGLVNLNPNIDPEQVRAGAEEKANRLRELGNQVADQSVQDSLSQLADGYLELEQQKVVTPESFNDWLRSNLQTLDQLRQACL</sequence>
<dbReference type="Proteomes" id="UP000545493">
    <property type="component" value="Unassembled WGS sequence"/>
</dbReference>
<reference evidence="2 3" key="1">
    <citation type="submission" date="2020-03" db="EMBL/GenBank/DDBJ databases">
        <title>Sequencing the genomes of 1000 actinobacteria strains.</title>
        <authorList>
            <person name="Klenk H.-P."/>
        </authorList>
    </citation>
    <scope>NUCLEOTIDE SEQUENCE [LARGE SCALE GENOMIC DNA]</scope>
    <source>
        <strain evidence="2 3">DSM 45685</strain>
    </source>
</reference>
<evidence type="ECO:0000313" key="3">
    <source>
        <dbReference type="Proteomes" id="UP000545493"/>
    </source>
</evidence>
<dbReference type="AlphaFoldDB" id="A0A7X5UL55"/>
<name>A0A7X5UL55_9PSEU</name>
<comment type="caution">
    <text evidence="2">The sequence shown here is derived from an EMBL/GenBank/DDBJ whole genome shotgun (WGS) entry which is preliminary data.</text>
</comment>
<organism evidence="2 3">
    <name type="scientific">Saccharomonospora amisosensis</name>
    <dbReference type="NCBI Taxonomy" id="1128677"/>
    <lineage>
        <taxon>Bacteria</taxon>
        <taxon>Bacillati</taxon>
        <taxon>Actinomycetota</taxon>
        <taxon>Actinomycetes</taxon>
        <taxon>Pseudonocardiales</taxon>
        <taxon>Pseudonocardiaceae</taxon>
        <taxon>Saccharomonospora</taxon>
    </lineage>
</organism>
<accession>A0A7X5UL55</accession>
<feature type="chain" id="PRO_5038691325" evidence="1">
    <location>
        <begin position="21"/>
        <end position="126"/>
    </location>
</feature>
<feature type="signal peptide" evidence="1">
    <location>
        <begin position="1"/>
        <end position="20"/>
    </location>
</feature>
<dbReference type="EMBL" id="JAAOYM010000001">
    <property type="protein sequence ID" value="NIJ10008.1"/>
    <property type="molecule type" value="Genomic_DNA"/>
</dbReference>
<proteinExistence type="predicted"/>
<dbReference type="RefSeq" id="WP_167165847.1">
    <property type="nucleotide sequence ID" value="NZ_JAAOYM010000001.1"/>
</dbReference>
<keyword evidence="3" id="KW-1185">Reference proteome</keyword>